<dbReference type="InterPro" id="IPR027417">
    <property type="entry name" value="P-loop_NTPase"/>
</dbReference>
<dbReference type="PANTHER" id="PTHR33492">
    <property type="entry name" value="OSJNBA0043A12.37 PROTEIN-RELATED"/>
    <property type="match status" value="1"/>
</dbReference>
<dbReference type="Proteomes" id="UP000797356">
    <property type="component" value="Chromosome 14"/>
</dbReference>
<dbReference type="InterPro" id="IPR044822">
    <property type="entry name" value="Myb_DNA-bind_4"/>
</dbReference>
<dbReference type="PRINTS" id="PR00449">
    <property type="entry name" value="RASTRNSFRMNG"/>
</dbReference>
<dbReference type="InterPro" id="IPR001005">
    <property type="entry name" value="SANT/Myb"/>
</dbReference>
<dbReference type="Gene3D" id="1.10.10.60">
    <property type="entry name" value="Homeodomain-like"/>
    <property type="match status" value="1"/>
</dbReference>
<organism evidence="3 4">
    <name type="scientific">Cocos nucifera</name>
    <name type="common">Coconut palm</name>
    <dbReference type="NCBI Taxonomy" id="13894"/>
    <lineage>
        <taxon>Eukaryota</taxon>
        <taxon>Viridiplantae</taxon>
        <taxon>Streptophyta</taxon>
        <taxon>Embryophyta</taxon>
        <taxon>Tracheophyta</taxon>
        <taxon>Spermatophyta</taxon>
        <taxon>Magnoliopsida</taxon>
        <taxon>Liliopsida</taxon>
        <taxon>Arecaceae</taxon>
        <taxon>Arecoideae</taxon>
        <taxon>Cocoseae</taxon>
        <taxon>Attaleinae</taxon>
        <taxon>Cocos</taxon>
    </lineage>
</organism>
<dbReference type="PROSITE" id="PS51419">
    <property type="entry name" value="RAB"/>
    <property type="match status" value="1"/>
</dbReference>
<dbReference type="SMART" id="SM00175">
    <property type="entry name" value="RAB"/>
    <property type="match status" value="1"/>
</dbReference>
<sequence length="398" mass="44783">MTDKSTMFAVVRGEERRREYRKGNWTLNETMVLIEAKKIDNERRMKRSSIESEGREGGSSSSSRPSEMRWKWVEDYCWRYGCYRSQNQCNDRWDNLMRDFKKVRAYEMSLGVEEGGRLSYWKLERHERKERNLPSNLLPEIYEALIEAVDRRGVEGVSGGTSNMAELVGEERHMESISASMPPVMPGPTSQAPPPLPLSPTHALPQAQAGGTIDSDDDEHPNSPERKRRRGEGSSSKNSSHKLSSAISKSASILAEAFQASEDKEERRHKDLMRIEERRAEIEQSKAEISIQSMEGLAAAINQLASSILGSLADKVLLGDVGTGKSSLVLRFVKGQFVEFQESTIGAAFFSQTLAVNDQTVKFEIWDTAGQERYHSLAPMYYRGAVAAIIVYDITNSD</sequence>
<keyword evidence="4" id="KW-1185">Reference proteome</keyword>
<feature type="compositionally biased region" description="Basic and acidic residues" evidence="1">
    <location>
        <begin position="44"/>
        <end position="56"/>
    </location>
</feature>
<name>A0A8K0IVN5_COCNU</name>
<comment type="caution">
    <text evidence="3">The sequence shown here is derived from an EMBL/GenBank/DDBJ whole genome shotgun (WGS) entry which is preliminary data.</text>
</comment>
<dbReference type="SUPFAM" id="SSF52540">
    <property type="entry name" value="P-loop containing nucleoside triphosphate hydrolases"/>
    <property type="match status" value="1"/>
</dbReference>
<dbReference type="GO" id="GO:0005525">
    <property type="term" value="F:GTP binding"/>
    <property type="evidence" value="ECO:0007669"/>
    <property type="project" value="InterPro"/>
</dbReference>
<dbReference type="FunFam" id="3.40.50.300:FF:003486">
    <property type="entry name" value="Major sperm protein"/>
    <property type="match status" value="1"/>
</dbReference>
<evidence type="ECO:0000313" key="4">
    <source>
        <dbReference type="Proteomes" id="UP000797356"/>
    </source>
</evidence>
<dbReference type="OrthoDB" id="1843873at2759"/>
<dbReference type="GO" id="GO:0003924">
    <property type="term" value="F:GTPase activity"/>
    <property type="evidence" value="ECO:0007669"/>
    <property type="project" value="InterPro"/>
</dbReference>
<dbReference type="EMBL" id="CM017885">
    <property type="protein sequence ID" value="KAG1368474.1"/>
    <property type="molecule type" value="Genomic_DNA"/>
</dbReference>
<protein>
    <submittedName>
        <fullName evidence="3">Putative trihelix transcription factor ASR3</fullName>
    </submittedName>
</protein>
<reference evidence="3" key="2">
    <citation type="submission" date="2019-07" db="EMBL/GenBank/DDBJ databases">
        <authorList>
            <person name="Yang Y."/>
            <person name="Bocs S."/>
            <person name="Baudouin L."/>
        </authorList>
    </citation>
    <scope>NUCLEOTIDE SEQUENCE</scope>
    <source>
        <tissue evidence="3">Spear leaf of Hainan Tall coconut</tissue>
    </source>
</reference>
<evidence type="ECO:0000313" key="3">
    <source>
        <dbReference type="EMBL" id="KAG1368474.1"/>
    </source>
</evidence>
<proteinExistence type="predicted"/>
<feature type="domain" description="Myb-like" evidence="2">
    <location>
        <begin position="17"/>
        <end position="97"/>
    </location>
</feature>
<dbReference type="Pfam" id="PF00071">
    <property type="entry name" value="Ras"/>
    <property type="match status" value="1"/>
</dbReference>
<gene>
    <name evidence="3" type="ORF">COCNU_14G009420</name>
</gene>
<accession>A0A8K0IVN5</accession>
<dbReference type="PROSITE" id="PS50090">
    <property type="entry name" value="MYB_LIKE"/>
    <property type="match status" value="1"/>
</dbReference>
<evidence type="ECO:0000259" key="2">
    <source>
        <dbReference type="PROSITE" id="PS50090"/>
    </source>
</evidence>
<evidence type="ECO:0000256" key="1">
    <source>
        <dbReference type="SAM" id="MobiDB-lite"/>
    </source>
</evidence>
<feature type="region of interest" description="Disordered" evidence="1">
    <location>
        <begin position="44"/>
        <end position="65"/>
    </location>
</feature>
<dbReference type="PANTHER" id="PTHR33492:SF12">
    <property type="entry name" value="HOMEODOMAIN-LIKE SUPERFAMILY PROTEIN-RELATED"/>
    <property type="match status" value="1"/>
</dbReference>
<dbReference type="InterPro" id="IPR005225">
    <property type="entry name" value="Small_GTP-bd"/>
</dbReference>
<dbReference type="Gene3D" id="3.40.50.300">
    <property type="entry name" value="P-loop containing nucleotide triphosphate hydrolases"/>
    <property type="match status" value="1"/>
</dbReference>
<dbReference type="AlphaFoldDB" id="A0A8K0IVN5"/>
<dbReference type="NCBIfam" id="TIGR00231">
    <property type="entry name" value="small_GTP"/>
    <property type="match status" value="1"/>
</dbReference>
<dbReference type="Pfam" id="PF13837">
    <property type="entry name" value="Myb_DNA-bind_4"/>
    <property type="match status" value="1"/>
</dbReference>
<feature type="region of interest" description="Disordered" evidence="1">
    <location>
        <begin position="178"/>
        <end position="247"/>
    </location>
</feature>
<feature type="compositionally biased region" description="Pro residues" evidence="1">
    <location>
        <begin position="183"/>
        <end position="198"/>
    </location>
</feature>
<feature type="compositionally biased region" description="Low complexity" evidence="1">
    <location>
        <begin position="233"/>
        <end position="247"/>
    </location>
</feature>
<dbReference type="InterPro" id="IPR001806">
    <property type="entry name" value="Small_GTPase"/>
</dbReference>
<reference evidence="3" key="1">
    <citation type="journal article" date="2017" name="Gigascience">
        <title>The genome draft of coconut (Cocos nucifera).</title>
        <authorList>
            <person name="Xiao Y."/>
            <person name="Xu P."/>
            <person name="Fan H."/>
            <person name="Baudouin L."/>
            <person name="Xia W."/>
            <person name="Bocs S."/>
            <person name="Xu J."/>
            <person name="Li Q."/>
            <person name="Guo A."/>
            <person name="Zhou L."/>
            <person name="Li J."/>
            <person name="Wu Y."/>
            <person name="Ma Z."/>
            <person name="Armero A."/>
            <person name="Issali A.E."/>
            <person name="Liu N."/>
            <person name="Peng M."/>
            <person name="Yang Y."/>
        </authorList>
    </citation>
    <scope>NUCLEOTIDE SEQUENCE</scope>
    <source>
        <tissue evidence="3">Spear leaf of Hainan Tall coconut</tissue>
    </source>
</reference>